<reference evidence="1 2" key="1">
    <citation type="submission" date="2019-06" db="EMBL/GenBank/DDBJ databases">
        <title>Spirosoma utsteinense sp. nov. isolated from Antarctic ice-free soils.</title>
        <authorList>
            <person name="Tahon G."/>
        </authorList>
    </citation>
    <scope>NUCLEOTIDE SEQUENCE [LARGE SCALE GENOMIC DNA]</scope>
    <source>
        <strain evidence="1 2">LMG 31447</strain>
    </source>
</reference>
<name>A0ABR6WCV8_9BACT</name>
<organism evidence="1 2">
    <name type="scientific">Spirosoma utsteinense</name>
    <dbReference type="NCBI Taxonomy" id="2585773"/>
    <lineage>
        <taxon>Bacteria</taxon>
        <taxon>Pseudomonadati</taxon>
        <taxon>Bacteroidota</taxon>
        <taxon>Cytophagia</taxon>
        <taxon>Cytophagales</taxon>
        <taxon>Cytophagaceae</taxon>
        <taxon>Spirosoma</taxon>
    </lineage>
</organism>
<sequence length="39" mass="4642">MDPTRIGPIARHRMKSRTYLFRVLTGKRLLLFSRSTMPH</sequence>
<accession>A0ABR6WCV8</accession>
<proteinExistence type="predicted"/>
<protein>
    <submittedName>
        <fullName evidence="1">Uncharacterized protein</fullName>
    </submittedName>
</protein>
<dbReference type="EMBL" id="VFIA01000045">
    <property type="protein sequence ID" value="MBC3794407.1"/>
    <property type="molecule type" value="Genomic_DNA"/>
</dbReference>
<evidence type="ECO:0000313" key="2">
    <source>
        <dbReference type="Proteomes" id="UP000700732"/>
    </source>
</evidence>
<comment type="caution">
    <text evidence="1">The sequence shown here is derived from an EMBL/GenBank/DDBJ whole genome shotgun (WGS) entry which is preliminary data.</text>
</comment>
<keyword evidence="2" id="KW-1185">Reference proteome</keyword>
<dbReference type="Proteomes" id="UP000700732">
    <property type="component" value="Unassembled WGS sequence"/>
</dbReference>
<gene>
    <name evidence="1" type="ORF">FH603_4936</name>
</gene>
<evidence type="ECO:0000313" key="1">
    <source>
        <dbReference type="EMBL" id="MBC3794407.1"/>
    </source>
</evidence>